<evidence type="ECO:0000256" key="1">
    <source>
        <dbReference type="ARBA" id="ARBA00022723"/>
    </source>
</evidence>
<dbReference type="HOGENOM" id="CLU_083670_0_0_1"/>
<gene>
    <name evidence="7" type="ORF">PHACADRAFT_261699</name>
</gene>
<accession>K5VXH0</accession>
<dbReference type="InterPro" id="IPR001841">
    <property type="entry name" value="Znf_RING"/>
</dbReference>
<name>K5VXH0_PHACS</name>
<organism evidence="7 8">
    <name type="scientific">Phanerochaete carnosa (strain HHB-10118-sp)</name>
    <name type="common">White-rot fungus</name>
    <name type="synonym">Peniophora carnosa</name>
    <dbReference type="NCBI Taxonomy" id="650164"/>
    <lineage>
        <taxon>Eukaryota</taxon>
        <taxon>Fungi</taxon>
        <taxon>Dikarya</taxon>
        <taxon>Basidiomycota</taxon>
        <taxon>Agaricomycotina</taxon>
        <taxon>Agaricomycetes</taxon>
        <taxon>Polyporales</taxon>
        <taxon>Phanerochaetaceae</taxon>
        <taxon>Phanerochaete</taxon>
    </lineage>
</organism>
<dbReference type="GO" id="GO:0008270">
    <property type="term" value="F:zinc ion binding"/>
    <property type="evidence" value="ECO:0007669"/>
    <property type="project" value="UniProtKB-KW"/>
</dbReference>
<feature type="compositionally biased region" description="Basic and acidic residues" evidence="5">
    <location>
        <begin position="206"/>
        <end position="216"/>
    </location>
</feature>
<dbReference type="InParanoid" id="K5VXH0"/>
<feature type="region of interest" description="Disordered" evidence="5">
    <location>
        <begin position="197"/>
        <end position="223"/>
    </location>
</feature>
<dbReference type="Gene3D" id="3.30.40.10">
    <property type="entry name" value="Zinc/RING finger domain, C3HC4 (zinc finger)"/>
    <property type="match status" value="1"/>
</dbReference>
<dbReference type="AlphaFoldDB" id="K5VXH0"/>
<dbReference type="PROSITE" id="PS50089">
    <property type="entry name" value="ZF_RING_2"/>
    <property type="match status" value="1"/>
</dbReference>
<dbReference type="RefSeq" id="XP_007399322.1">
    <property type="nucleotide sequence ID" value="XM_007399260.1"/>
</dbReference>
<protein>
    <recommendedName>
        <fullName evidence="6">RING-type domain-containing protein</fullName>
    </recommendedName>
</protein>
<dbReference type="SUPFAM" id="SSF57850">
    <property type="entry name" value="RING/U-box"/>
    <property type="match status" value="1"/>
</dbReference>
<dbReference type="STRING" id="650164.K5VXH0"/>
<evidence type="ECO:0000313" key="7">
    <source>
        <dbReference type="EMBL" id="EKM51510.1"/>
    </source>
</evidence>
<keyword evidence="3" id="KW-0862">Zinc</keyword>
<dbReference type="Pfam" id="PF13445">
    <property type="entry name" value="zf-RING_UBOX"/>
    <property type="match status" value="1"/>
</dbReference>
<keyword evidence="2 4" id="KW-0863">Zinc-finger</keyword>
<dbReference type="PANTHER" id="PTHR45969">
    <property type="entry name" value="RING ZINC FINGER PROTEIN-RELATED"/>
    <property type="match status" value="1"/>
</dbReference>
<dbReference type="EMBL" id="JH930476">
    <property type="protein sequence ID" value="EKM51510.1"/>
    <property type="molecule type" value="Genomic_DNA"/>
</dbReference>
<reference evidence="7 8" key="1">
    <citation type="journal article" date="2012" name="BMC Genomics">
        <title>Comparative genomics of the white-rot fungi, Phanerochaete carnosa and P. chrysosporium, to elucidate the genetic basis of the distinct wood types they colonize.</title>
        <authorList>
            <person name="Suzuki H."/>
            <person name="MacDonald J."/>
            <person name="Syed K."/>
            <person name="Salamov A."/>
            <person name="Hori C."/>
            <person name="Aerts A."/>
            <person name="Henrissat B."/>
            <person name="Wiebenga A."/>
            <person name="vanKuyk P.A."/>
            <person name="Barry K."/>
            <person name="Lindquist E."/>
            <person name="LaButti K."/>
            <person name="Lapidus A."/>
            <person name="Lucas S."/>
            <person name="Coutinho P."/>
            <person name="Gong Y."/>
            <person name="Samejima M."/>
            <person name="Mahadevan R."/>
            <person name="Abou-Zaid M."/>
            <person name="de Vries R.P."/>
            <person name="Igarashi K."/>
            <person name="Yadav J.S."/>
            <person name="Grigoriev I.V."/>
            <person name="Master E.R."/>
        </authorList>
    </citation>
    <scope>NUCLEOTIDE SEQUENCE [LARGE SCALE GENOMIC DNA]</scope>
    <source>
        <strain evidence="7 8">HHB-10118-sp</strain>
    </source>
</reference>
<dbReference type="InterPro" id="IPR013083">
    <property type="entry name" value="Znf_RING/FYVE/PHD"/>
</dbReference>
<dbReference type="InterPro" id="IPR027370">
    <property type="entry name" value="Znf-RING_euk"/>
</dbReference>
<feature type="domain" description="RING-type" evidence="6">
    <location>
        <begin position="67"/>
        <end position="129"/>
    </location>
</feature>
<sequence length="223" mass="24756">MANRPRSLSTGDAMRIRSLFPRTGLIQPQRQPLQPERVREAIEAFISSLPKLSEHDLISFNEAESSCPICLNQFRTIVTEEEMALAMDSPATPVQALGVTKLHGCGHIFCRKDILNWLDQGRNTCPSCRHPLIPNLPADTHPFDMLPDLENIPDGIIQGVGSLPLTPEQAASLRSAIILLTEGDGMEHFAFPEPAFHAARGNQPTPHEREREEDRSAFIGMYS</sequence>
<dbReference type="GeneID" id="18918061"/>
<dbReference type="GO" id="GO:0016567">
    <property type="term" value="P:protein ubiquitination"/>
    <property type="evidence" value="ECO:0007669"/>
    <property type="project" value="TreeGrafter"/>
</dbReference>
<evidence type="ECO:0000256" key="4">
    <source>
        <dbReference type="PROSITE-ProRule" id="PRU00175"/>
    </source>
</evidence>
<dbReference type="GO" id="GO:0061630">
    <property type="term" value="F:ubiquitin protein ligase activity"/>
    <property type="evidence" value="ECO:0007669"/>
    <property type="project" value="TreeGrafter"/>
</dbReference>
<keyword evidence="8" id="KW-1185">Reference proteome</keyword>
<evidence type="ECO:0000256" key="5">
    <source>
        <dbReference type="SAM" id="MobiDB-lite"/>
    </source>
</evidence>
<keyword evidence="1" id="KW-0479">Metal-binding</keyword>
<dbReference type="KEGG" id="pco:PHACADRAFT_261699"/>
<evidence type="ECO:0000256" key="2">
    <source>
        <dbReference type="ARBA" id="ARBA00022771"/>
    </source>
</evidence>
<dbReference type="Proteomes" id="UP000008370">
    <property type="component" value="Unassembled WGS sequence"/>
</dbReference>
<dbReference type="PANTHER" id="PTHR45969:SF81">
    <property type="entry name" value="OS08G0157400 PROTEIN"/>
    <property type="match status" value="1"/>
</dbReference>
<proteinExistence type="predicted"/>
<evidence type="ECO:0000256" key="3">
    <source>
        <dbReference type="ARBA" id="ARBA00022833"/>
    </source>
</evidence>
<dbReference type="OrthoDB" id="8062037at2759"/>
<evidence type="ECO:0000313" key="8">
    <source>
        <dbReference type="Proteomes" id="UP000008370"/>
    </source>
</evidence>
<evidence type="ECO:0000259" key="6">
    <source>
        <dbReference type="PROSITE" id="PS50089"/>
    </source>
</evidence>